<name>G0UAT4_TRYVY</name>
<evidence type="ECO:0000313" key="1">
    <source>
        <dbReference type="EMBL" id="CCC52921.1"/>
    </source>
</evidence>
<sequence length="114" mass="13021">MRHLGNKKCCLSSLFIRNYKKDPITSALQHKRAPIKQKARVYIRKCKHPHPLLLSLLSLTRLGRLYERTPAKRSSSNPPTPNRRHAVVPCVRTGCSARYHEASLCPIGDRQPTK</sequence>
<dbReference type="EMBL" id="HE573027">
    <property type="protein sequence ID" value="CCC52921.1"/>
    <property type="molecule type" value="Genomic_DNA"/>
</dbReference>
<organism evidence="1">
    <name type="scientific">Trypanosoma vivax (strain Y486)</name>
    <dbReference type="NCBI Taxonomy" id="1055687"/>
    <lineage>
        <taxon>Eukaryota</taxon>
        <taxon>Discoba</taxon>
        <taxon>Euglenozoa</taxon>
        <taxon>Kinetoplastea</taxon>
        <taxon>Metakinetoplastina</taxon>
        <taxon>Trypanosomatida</taxon>
        <taxon>Trypanosomatidae</taxon>
        <taxon>Trypanosoma</taxon>
        <taxon>Duttonella</taxon>
    </lineage>
</organism>
<proteinExistence type="predicted"/>
<protein>
    <submittedName>
        <fullName evidence="1">Uncharacterized protein</fullName>
    </submittedName>
</protein>
<accession>G0UAT4</accession>
<reference evidence="1" key="1">
    <citation type="journal article" date="2012" name="Proc. Natl. Acad. Sci. U.S.A.">
        <title>Antigenic diversity is generated by distinct evolutionary mechanisms in African trypanosome species.</title>
        <authorList>
            <person name="Jackson A.P."/>
            <person name="Berry A."/>
            <person name="Aslett M."/>
            <person name="Allison H.C."/>
            <person name="Burton P."/>
            <person name="Vavrova-Anderson J."/>
            <person name="Brown R."/>
            <person name="Browne H."/>
            <person name="Corton N."/>
            <person name="Hauser H."/>
            <person name="Gamble J."/>
            <person name="Gilderthorp R."/>
            <person name="Marcello L."/>
            <person name="McQuillan J."/>
            <person name="Otto T.D."/>
            <person name="Quail M.A."/>
            <person name="Sanders M.J."/>
            <person name="van Tonder A."/>
            <person name="Ginger M.L."/>
            <person name="Field M.C."/>
            <person name="Barry J.D."/>
            <person name="Hertz-Fowler C."/>
            <person name="Berriman M."/>
        </authorList>
    </citation>
    <scope>NUCLEOTIDE SEQUENCE</scope>
    <source>
        <strain evidence="1">Y486</strain>
    </source>
</reference>
<dbReference type="AlphaFoldDB" id="G0UAT4"/>
<gene>
    <name evidence="1" type="ORF">TVY486_1104050</name>
</gene>